<protein>
    <submittedName>
        <fullName evidence="1">Uncharacterized protein</fullName>
    </submittedName>
</protein>
<accession>A0ACC0VVG4</accession>
<name>A0ACC0VVG4_9STRA</name>
<sequence length="105" mass="12173">MSPAEMDELIRQLDIVCPKCNQTRTFQPAKHFNLLFRKNMGATYETCDWIYLRPETAQGANINFVNVQSAMRKKLPFGIGQMGKCFRNEISPGHYMFRTREYSSG</sequence>
<keyword evidence="2" id="KW-1185">Reference proteome</keyword>
<gene>
    <name evidence="1" type="ORF">PsorP6_011017</name>
</gene>
<evidence type="ECO:0000313" key="2">
    <source>
        <dbReference type="Proteomes" id="UP001163321"/>
    </source>
</evidence>
<reference evidence="1 2" key="1">
    <citation type="journal article" date="2022" name="bioRxiv">
        <title>The genome of the oomycete Peronosclerospora sorghi, a cosmopolitan pathogen of maize and sorghum, is inflated with dispersed pseudogenes.</title>
        <authorList>
            <person name="Fletcher K."/>
            <person name="Martin F."/>
            <person name="Isakeit T."/>
            <person name="Cavanaugh K."/>
            <person name="Magill C."/>
            <person name="Michelmore R."/>
        </authorList>
    </citation>
    <scope>NUCLEOTIDE SEQUENCE [LARGE SCALE GENOMIC DNA]</scope>
    <source>
        <strain evidence="1">P6</strain>
    </source>
</reference>
<evidence type="ECO:0000313" key="1">
    <source>
        <dbReference type="EMBL" id="KAI9910508.1"/>
    </source>
</evidence>
<proteinExistence type="predicted"/>
<organism evidence="1 2">
    <name type="scientific">Peronosclerospora sorghi</name>
    <dbReference type="NCBI Taxonomy" id="230839"/>
    <lineage>
        <taxon>Eukaryota</taxon>
        <taxon>Sar</taxon>
        <taxon>Stramenopiles</taxon>
        <taxon>Oomycota</taxon>
        <taxon>Peronosporomycetes</taxon>
        <taxon>Peronosporales</taxon>
        <taxon>Peronosporaceae</taxon>
        <taxon>Peronosclerospora</taxon>
    </lineage>
</organism>
<dbReference type="EMBL" id="CM047585">
    <property type="protein sequence ID" value="KAI9910508.1"/>
    <property type="molecule type" value="Genomic_DNA"/>
</dbReference>
<dbReference type="Proteomes" id="UP001163321">
    <property type="component" value="Chromosome 6"/>
</dbReference>
<comment type="caution">
    <text evidence="1">The sequence shown here is derived from an EMBL/GenBank/DDBJ whole genome shotgun (WGS) entry which is preliminary data.</text>
</comment>